<name>A0A0C1QW94_9CLOT</name>
<dbReference type="RefSeq" id="WP_039636660.1">
    <property type="nucleotide sequence ID" value="NZ_AYSO01000020.1"/>
</dbReference>
<dbReference type="PANTHER" id="PTHR30572:SF4">
    <property type="entry name" value="ABC TRANSPORTER PERMEASE YTRF"/>
    <property type="match status" value="1"/>
</dbReference>
<dbReference type="GO" id="GO:0005886">
    <property type="term" value="C:plasma membrane"/>
    <property type="evidence" value="ECO:0007669"/>
    <property type="project" value="UniProtKB-SubCell"/>
</dbReference>
<dbReference type="InterPro" id="IPR025857">
    <property type="entry name" value="MacB_PCD"/>
</dbReference>
<sequence length="436" mass="48034">MNSLDIVKMGLKNLWRRKLRTFLTILGVIIGTSSIITMLSLGFGMSESFKNNISQMGSLNTITVMEDFGGNGPDGNLIANKKKVYLNDEAISTISKIEGVELATGVMDLQVKLTKGRYNAYATIRGMDTKAMEAFEFNAEEGRILKVGDTNQLVWGAELKNYFYDEKSSGFGMPPEINPMKDHITMEFNIYDADGKPKKMKKPIKVNTVGILKGGDYEKDSYIFTSLEYIKKLQKEQEKLDTANKNKPKSKNKYQQILVKVDDINKVADIQKQIKDMGYGAFSLNDILDSVKSTTNIMQAILGGIGAISLLVAAIGIANTMIMSIYERTREIGVMKVIGAQLKDIRRIFLFEAGMIGLSGGIFGIGLSYLLSVVLNIVGTNLNLFGDMGEGAKLSIIPLWLVITALIFSTLVGLISGFYPARRAMKLSALEAIKTE</sequence>
<evidence type="ECO:0000256" key="3">
    <source>
        <dbReference type="ARBA" id="ARBA00022692"/>
    </source>
</evidence>
<feature type="domain" description="ABC3 transporter permease C-terminal" evidence="9">
    <location>
        <begin position="305"/>
        <end position="428"/>
    </location>
</feature>
<evidence type="ECO:0000259" key="9">
    <source>
        <dbReference type="Pfam" id="PF02687"/>
    </source>
</evidence>
<evidence type="ECO:0000256" key="2">
    <source>
        <dbReference type="ARBA" id="ARBA00022475"/>
    </source>
</evidence>
<keyword evidence="2" id="KW-1003">Cell membrane</keyword>
<evidence type="ECO:0000313" key="12">
    <source>
        <dbReference type="Proteomes" id="UP000031366"/>
    </source>
</evidence>
<evidence type="ECO:0000256" key="1">
    <source>
        <dbReference type="ARBA" id="ARBA00004651"/>
    </source>
</evidence>
<dbReference type="AlphaFoldDB" id="A0A0C1QW94"/>
<dbReference type="STRING" id="29341.RSJ17_06110"/>
<evidence type="ECO:0000256" key="4">
    <source>
        <dbReference type="ARBA" id="ARBA00022989"/>
    </source>
</evidence>
<dbReference type="Pfam" id="PF12704">
    <property type="entry name" value="MacB_PCD"/>
    <property type="match status" value="1"/>
</dbReference>
<keyword evidence="5 8" id="KW-0472">Membrane</keyword>
<evidence type="ECO:0000256" key="7">
    <source>
        <dbReference type="SAM" id="Coils"/>
    </source>
</evidence>
<dbReference type="GO" id="GO:0022857">
    <property type="term" value="F:transmembrane transporter activity"/>
    <property type="evidence" value="ECO:0007669"/>
    <property type="project" value="TreeGrafter"/>
</dbReference>
<protein>
    <submittedName>
        <fullName evidence="11">FtsX-like permease family protein</fullName>
    </submittedName>
</protein>
<dbReference type="Pfam" id="PF02687">
    <property type="entry name" value="FtsX"/>
    <property type="match status" value="1"/>
</dbReference>
<feature type="domain" description="MacB-like periplasmic core" evidence="10">
    <location>
        <begin position="21"/>
        <end position="276"/>
    </location>
</feature>
<evidence type="ECO:0000256" key="6">
    <source>
        <dbReference type="ARBA" id="ARBA00038076"/>
    </source>
</evidence>
<keyword evidence="7" id="KW-0175">Coiled coil</keyword>
<reference evidence="11 12" key="1">
    <citation type="journal article" date="2015" name="Infect. Genet. Evol.">
        <title>Genomic sequences of six botulinum neurotoxin-producing strains representing three clostridial species illustrate the mobility and diversity of botulinum neurotoxin genes.</title>
        <authorList>
            <person name="Smith T.J."/>
            <person name="Hill K.K."/>
            <person name="Xie G."/>
            <person name="Foley B.T."/>
            <person name="Williamson C.H."/>
            <person name="Foster J.T."/>
            <person name="Johnson S.L."/>
            <person name="Chertkov O."/>
            <person name="Teshima H."/>
            <person name="Gibbons H.S."/>
            <person name="Johnsky L.A."/>
            <person name="Karavis M.A."/>
            <person name="Smith L.A."/>
        </authorList>
    </citation>
    <scope>NUCLEOTIDE SEQUENCE [LARGE SCALE GENOMIC DNA]</scope>
    <source>
        <strain evidence="11 12">CDC 2741</strain>
    </source>
</reference>
<dbReference type="InterPro" id="IPR050250">
    <property type="entry name" value="Macrolide_Exporter_MacB"/>
</dbReference>
<gene>
    <name evidence="11" type="ORF">U732_662</name>
</gene>
<dbReference type="OrthoDB" id="9770099at2"/>
<dbReference type="EMBL" id="AYSO01000020">
    <property type="protein sequence ID" value="KIE45272.1"/>
    <property type="molecule type" value="Genomic_DNA"/>
</dbReference>
<feature type="transmembrane region" description="Helical" evidence="8">
    <location>
        <begin position="300"/>
        <end position="326"/>
    </location>
</feature>
<evidence type="ECO:0000256" key="8">
    <source>
        <dbReference type="SAM" id="Phobius"/>
    </source>
</evidence>
<evidence type="ECO:0000313" key="11">
    <source>
        <dbReference type="EMBL" id="KIE45272.1"/>
    </source>
</evidence>
<feature type="transmembrane region" description="Helical" evidence="8">
    <location>
        <begin position="347"/>
        <end position="377"/>
    </location>
</feature>
<dbReference type="Proteomes" id="UP000031366">
    <property type="component" value="Unassembled WGS sequence"/>
</dbReference>
<keyword evidence="12" id="KW-1185">Reference proteome</keyword>
<comment type="similarity">
    <text evidence="6">Belongs to the ABC-4 integral membrane protein family.</text>
</comment>
<dbReference type="PANTHER" id="PTHR30572">
    <property type="entry name" value="MEMBRANE COMPONENT OF TRANSPORTER-RELATED"/>
    <property type="match status" value="1"/>
</dbReference>
<organism evidence="11 12">
    <name type="scientific">Clostridium argentinense CDC 2741</name>
    <dbReference type="NCBI Taxonomy" id="1418104"/>
    <lineage>
        <taxon>Bacteria</taxon>
        <taxon>Bacillati</taxon>
        <taxon>Bacillota</taxon>
        <taxon>Clostridia</taxon>
        <taxon>Eubacteriales</taxon>
        <taxon>Clostridiaceae</taxon>
        <taxon>Clostridium</taxon>
    </lineage>
</organism>
<dbReference type="InterPro" id="IPR003838">
    <property type="entry name" value="ABC3_permease_C"/>
</dbReference>
<evidence type="ECO:0000259" key="10">
    <source>
        <dbReference type="Pfam" id="PF12704"/>
    </source>
</evidence>
<feature type="coiled-coil region" evidence="7">
    <location>
        <begin position="226"/>
        <end position="253"/>
    </location>
</feature>
<keyword evidence="4 8" id="KW-1133">Transmembrane helix</keyword>
<proteinExistence type="inferred from homology"/>
<comment type="subcellular location">
    <subcellularLocation>
        <location evidence="1">Cell membrane</location>
        <topology evidence="1">Multi-pass membrane protein</topology>
    </subcellularLocation>
</comment>
<evidence type="ECO:0000256" key="5">
    <source>
        <dbReference type="ARBA" id="ARBA00023136"/>
    </source>
</evidence>
<accession>A0A0C1QW94</accession>
<comment type="caution">
    <text evidence="11">The sequence shown here is derived from an EMBL/GenBank/DDBJ whole genome shotgun (WGS) entry which is preliminary data.</text>
</comment>
<keyword evidence="3 8" id="KW-0812">Transmembrane</keyword>
<feature type="transmembrane region" description="Helical" evidence="8">
    <location>
        <begin position="397"/>
        <end position="419"/>
    </location>
</feature>
<feature type="transmembrane region" description="Helical" evidence="8">
    <location>
        <begin position="21"/>
        <end position="45"/>
    </location>
</feature>